<proteinExistence type="predicted"/>
<evidence type="ECO:0000313" key="2">
    <source>
        <dbReference type="Proteomes" id="UP000654004"/>
    </source>
</evidence>
<evidence type="ECO:0000313" key="1">
    <source>
        <dbReference type="EMBL" id="GGQ01147.1"/>
    </source>
</evidence>
<gene>
    <name evidence="1" type="ORF">GCM10009410_38440</name>
</gene>
<reference evidence="2" key="1">
    <citation type="journal article" date="2019" name="Int. J. Syst. Evol. Microbiol.">
        <title>The Global Catalogue of Microorganisms (GCM) 10K type strain sequencing project: providing services to taxonomists for standard genome sequencing and annotation.</title>
        <authorList>
            <consortium name="The Broad Institute Genomics Platform"/>
            <consortium name="The Broad Institute Genome Sequencing Center for Infectious Disease"/>
            <person name="Wu L."/>
            <person name="Ma J."/>
        </authorList>
    </citation>
    <scope>NUCLEOTIDE SEQUENCE [LARGE SCALE GENOMIC DNA]</scope>
    <source>
        <strain evidence="2">JCM 32305</strain>
    </source>
</reference>
<protein>
    <submittedName>
        <fullName evidence="1">Uncharacterized protein</fullName>
    </submittedName>
</protein>
<keyword evidence="2" id="KW-1185">Reference proteome</keyword>
<dbReference type="Proteomes" id="UP000654004">
    <property type="component" value="Unassembled WGS sequence"/>
</dbReference>
<sequence>MNAQSMDRLFNGMTLIRYFDYIRINKGHGNEQKWKRIARMHVYMDDAGSTFQ</sequence>
<dbReference type="EMBL" id="BMQW01000017">
    <property type="protein sequence ID" value="GGQ01147.1"/>
    <property type="molecule type" value="Genomic_DNA"/>
</dbReference>
<name>A0ABQ2QWF9_9GAMM</name>
<accession>A0ABQ2QWF9</accession>
<comment type="caution">
    <text evidence="1">The sequence shown here is derived from an EMBL/GenBank/DDBJ whole genome shotgun (WGS) entry which is preliminary data.</text>
</comment>
<organism evidence="1 2">
    <name type="scientific">Shewanella ulleungensis</name>
    <dbReference type="NCBI Taxonomy" id="2282699"/>
    <lineage>
        <taxon>Bacteria</taxon>
        <taxon>Pseudomonadati</taxon>
        <taxon>Pseudomonadota</taxon>
        <taxon>Gammaproteobacteria</taxon>
        <taxon>Alteromonadales</taxon>
        <taxon>Shewanellaceae</taxon>
        <taxon>Shewanella</taxon>
    </lineage>
</organism>